<keyword evidence="2" id="KW-1185">Reference proteome</keyword>
<sequence length="347" mass="37058">MSPLHTVAAYGPAAGSTRVRLLDWVRHLDLPAQHHGYRGGRDNALGGLARDPLATLRAERSLHGLRLPGHRVLLSREASPLSTGAVEERLLRDAGRGTYDLDDALFHDDVGPRRLLGRPRRARRAAAAADVVLAGNPYLADWASQHARDVRVVPSCVEPGRYRPVTGWAVGDRPRLVWIGSPSTEAHLATVGPALREVHRRTGAVTLVVSGAAPTAAMAPYEDVVERVPWTPEGFAAALAQGDVGLAPLPDTPWNRGKCAYKLLQYGATALPVVGSPVGANATALERLDGFAVDGVDDWVDALVVALTGSEQERARRGLAARAAVEDHYSFAAWADRWRDAVLGGSA</sequence>
<accession>A0A542DW06</accession>
<dbReference type="OrthoDB" id="9815351at2"/>
<dbReference type="GO" id="GO:0016740">
    <property type="term" value="F:transferase activity"/>
    <property type="evidence" value="ECO:0007669"/>
    <property type="project" value="UniProtKB-KW"/>
</dbReference>
<dbReference type="EMBL" id="VFMN01000001">
    <property type="protein sequence ID" value="TQJ07277.1"/>
    <property type="molecule type" value="Genomic_DNA"/>
</dbReference>
<name>A0A542DW06_9MICO</name>
<evidence type="ECO:0000313" key="2">
    <source>
        <dbReference type="Proteomes" id="UP000317893"/>
    </source>
</evidence>
<dbReference type="Pfam" id="PF13692">
    <property type="entry name" value="Glyco_trans_1_4"/>
    <property type="match status" value="1"/>
</dbReference>
<proteinExistence type="predicted"/>
<dbReference type="Proteomes" id="UP000317893">
    <property type="component" value="Unassembled WGS sequence"/>
</dbReference>
<dbReference type="Gene3D" id="3.40.50.2000">
    <property type="entry name" value="Glycogen Phosphorylase B"/>
    <property type="match status" value="1"/>
</dbReference>
<gene>
    <name evidence="1" type="ORF">FB458_0335</name>
</gene>
<protein>
    <submittedName>
        <fullName evidence="1">Glycosyl transferase family 1</fullName>
    </submittedName>
</protein>
<dbReference type="RefSeq" id="WP_141846200.1">
    <property type="nucleotide sequence ID" value="NZ_BAAAPR010000006.1"/>
</dbReference>
<dbReference type="AlphaFoldDB" id="A0A542DW06"/>
<organism evidence="1 2">
    <name type="scientific">Lapillicoccus jejuensis</name>
    <dbReference type="NCBI Taxonomy" id="402171"/>
    <lineage>
        <taxon>Bacteria</taxon>
        <taxon>Bacillati</taxon>
        <taxon>Actinomycetota</taxon>
        <taxon>Actinomycetes</taxon>
        <taxon>Micrococcales</taxon>
        <taxon>Intrasporangiaceae</taxon>
        <taxon>Lapillicoccus</taxon>
    </lineage>
</organism>
<dbReference type="SUPFAM" id="SSF53756">
    <property type="entry name" value="UDP-Glycosyltransferase/glycogen phosphorylase"/>
    <property type="match status" value="1"/>
</dbReference>
<keyword evidence="1" id="KW-0808">Transferase</keyword>
<comment type="caution">
    <text evidence="1">The sequence shown here is derived from an EMBL/GenBank/DDBJ whole genome shotgun (WGS) entry which is preliminary data.</text>
</comment>
<evidence type="ECO:0000313" key="1">
    <source>
        <dbReference type="EMBL" id="TQJ07277.1"/>
    </source>
</evidence>
<reference evidence="1 2" key="1">
    <citation type="submission" date="2019-06" db="EMBL/GenBank/DDBJ databases">
        <title>Sequencing the genomes of 1000 actinobacteria strains.</title>
        <authorList>
            <person name="Klenk H.-P."/>
        </authorList>
    </citation>
    <scope>NUCLEOTIDE SEQUENCE [LARGE SCALE GENOMIC DNA]</scope>
    <source>
        <strain evidence="1 2">DSM 18607</strain>
    </source>
</reference>